<keyword evidence="2" id="KW-1185">Reference proteome</keyword>
<dbReference type="AlphaFoldDB" id="A0AAV4XIQ3"/>
<evidence type="ECO:0000313" key="1">
    <source>
        <dbReference type="EMBL" id="GIY93810.1"/>
    </source>
</evidence>
<gene>
    <name evidence="1" type="ORF">CEXT_553121</name>
</gene>
<sequence length="117" mass="13298">MVEKCEYGRWAQSCPTPQSDDYKVASVLGATTPSDVYKPQSTQVEYTFLFRTRKELSTCTLCSQSLFWWLWWCALSHNIPTMVVTTMATTDTSLLIPMLITTTEPTTQLCLTSGRNR</sequence>
<evidence type="ECO:0000313" key="2">
    <source>
        <dbReference type="Proteomes" id="UP001054945"/>
    </source>
</evidence>
<comment type="caution">
    <text evidence="1">The sequence shown here is derived from an EMBL/GenBank/DDBJ whole genome shotgun (WGS) entry which is preliminary data.</text>
</comment>
<protein>
    <submittedName>
        <fullName evidence="1">Uncharacterized protein</fullName>
    </submittedName>
</protein>
<proteinExistence type="predicted"/>
<dbReference type="EMBL" id="BPLR01017709">
    <property type="protein sequence ID" value="GIY93810.1"/>
    <property type="molecule type" value="Genomic_DNA"/>
</dbReference>
<name>A0AAV4XIQ3_CAEEX</name>
<accession>A0AAV4XIQ3</accession>
<organism evidence="1 2">
    <name type="scientific">Caerostris extrusa</name>
    <name type="common">Bark spider</name>
    <name type="synonym">Caerostris bankana</name>
    <dbReference type="NCBI Taxonomy" id="172846"/>
    <lineage>
        <taxon>Eukaryota</taxon>
        <taxon>Metazoa</taxon>
        <taxon>Ecdysozoa</taxon>
        <taxon>Arthropoda</taxon>
        <taxon>Chelicerata</taxon>
        <taxon>Arachnida</taxon>
        <taxon>Araneae</taxon>
        <taxon>Araneomorphae</taxon>
        <taxon>Entelegynae</taxon>
        <taxon>Araneoidea</taxon>
        <taxon>Araneidae</taxon>
        <taxon>Caerostris</taxon>
    </lineage>
</organism>
<reference evidence="1 2" key="1">
    <citation type="submission" date="2021-06" db="EMBL/GenBank/DDBJ databases">
        <title>Caerostris extrusa draft genome.</title>
        <authorList>
            <person name="Kono N."/>
            <person name="Arakawa K."/>
        </authorList>
    </citation>
    <scope>NUCLEOTIDE SEQUENCE [LARGE SCALE GENOMIC DNA]</scope>
</reference>
<dbReference type="Proteomes" id="UP001054945">
    <property type="component" value="Unassembled WGS sequence"/>
</dbReference>